<evidence type="ECO:0000313" key="2">
    <source>
        <dbReference type="Proteomes" id="UP001499990"/>
    </source>
</evidence>
<dbReference type="EMBL" id="BAAAYL010000001">
    <property type="protein sequence ID" value="GAA3377287.1"/>
    <property type="molecule type" value="Genomic_DNA"/>
</dbReference>
<evidence type="ECO:0000313" key="1">
    <source>
        <dbReference type="EMBL" id="GAA3377287.1"/>
    </source>
</evidence>
<name>A0ABP6SIK2_9ACTN</name>
<protein>
    <recommendedName>
        <fullName evidence="3">DUF1269 domain-containing protein</fullName>
    </recommendedName>
</protein>
<dbReference type="Pfam" id="PF19850">
    <property type="entry name" value="DUF6325"/>
    <property type="match status" value="1"/>
</dbReference>
<organism evidence="1 2">
    <name type="scientific">Streptomyces sannanensis</name>
    <dbReference type="NCBI Taxonomy" id="285536"/>
    <lineage>
        <taxon>Bacteria</taxon>
        <taxon>Bacillati</taxon>
        <taxon>Actinomycetota</taxon>
        <taxon>Actinomycetes</taxon>
        <taxon>Kitasatosporales</taxon>
        <taxon>Streptomycetaceae</taxon>
        <taxon>Streptomyces</taxon>
    </lineage>
</organism>
<proteinExistence type="predicted"/>
<dbReference type="RefSeq" id="WP_345041951.1">
    <property type="nucleotide sequence ID" value="NZ_BAAAYL010000001.1"/>
</dbReference>
<dbReference type="InterPro" id="IPR046288">
    <property type="entry name" value="DUF6325"/>
</dbReference>
<evidence type="ECO:0008006" key="3">
    <source>
        <dbReference type="Google" id="ProtNLM"/>
    </source>
</evidence>
<keyword evidence="2" id="KW-1185">Reference proteome</keyword>
<sequence>MELGPVEYAVVEFPGSHFHGEVMPELADLARKGVIRVLDLTFVRRNEDGSVAHMELNALAPEEAAPFEAIEGEVHDLLNAADIELVAAGLSPGSSAVLLVWENLWAKRLTEAARRADGRLLVHERVPHEVARAAFEALTP</sequence>
<comment type="caution">
    <text evidence="1">The sequence shown here is derived from an EMBL/GenBank/DDBJ whole genome shotgun (WGS) entry which is preliminary data.</text>
</comment>
<gene>
    <name evidence="1" type="ORF">GCM10020367_52380</name>
</gene>
<reference evidence="2" key="1">
    <citation type="journal article" date="2019" name="Int. J. Syst. Evol. Microbiol.">
        <title>The Global Catalogue of Microorganisms (GCM) 10K type strain sequencing project: providing services to taxonomists for standard genome sequencing and annotation.</title>
        <authorList>
            <consortium name="The Broad Institute Genomics Platform"/>
            <consortium name="The Broad Institute Genome Sequencing Center for Infectious Disease"/>
            <person name="Wu L."/>
            <person name="Ma J."/>
        </authorList>
    </citation>
    <scope>NUCLEOTIDE SEQUENCE [LARGE SCALE GENOMIC DNA]</scope>
    <source>
        <strain evidence="2">JCM 9651</strain>
    </source>
</reference>
<accession>A0ABP6SIK2</accession>
<dbReference type="Proteomes" id="UP001499990">
    <property type="component" value="Unassembled WGS sequence"/>
</dbReference>